<organism evidence="1">
    <name type="scientific">viral metagenome</name>
    <dbReference type="NCBI Taxonomy" id="1070528"/>
    <lineage>
        <taxon>unclassified sequences</taxon>
        <taxon>metagenomes</taxon>
        <taxon>organismal metagenomes</taxon>
    </lineage>
</organism>
<proteinExistence type="predicted"/>
<accession>A0A6C0K8T1</accession>
<evidence type="ECO:0008006" key="2">
    <source>
        <dbReference type="Google" id="ProtNLM"/>
    </source>
</evidence>
<name>A0A6C0K8T1_9ZZZZ</name>
<evidence type="ECO:0000313" key="1">
    <source>
        <dbReference type="EMBL" id="QHU14465.1"/>
    </source>
</evidence>
<dbReference type="AlphaFoldDB" id="A0A6C0K8T1"/>
<sequence length="39" mass="4584">MFGFDVSFRYTSLKNPQRMLFYLGNSIVVNVLEELVKDL</sequence>
<dbReference type="EMBL" id="MN740840">
    <property type="protein sequence ID" value="QHU14465.1"/>
    <property type="molecule type" value="Genomic_DNA"/>
</dbReference>
<protein>
    <recommendedName>
        <fullName evidence="2">Methyltransferase</fullName>
    </recommendedName>
</protein>
<reference evidence="1" key="1">
    <citation type="journal article" date="2020" name="Nature">
        <title>Giant virus diversity and host interactions through global metagenomics.</title>
        <authorList>
            <person name="Schulz F."/>
            <person name="Roux S."/>
            <person name="Paez-Espino D."/>
            <person name="Jungbluth S."/>
            <person name="Walsh D.A."/>
            <person name="Denef V.J."/>
            <person name="McMahon K.D."/>
            <person name="Konstantinidis K.T."/>
            <person name="Eloe-Fadrosh E.A."/>
            <person name="Kyrpides N.C."/>
            <person name="Woyke T."/>
        </authorList>
    </citation>
    <scope>NUCLEOTIDE SEQUENCE</scope>
    <source>
        <strain evidence="1">GVMAG-S-1102113-118</strain>
    </source>
</reference>